<sequence>MKTETMLIQILESVIGVKKVTGDTRFLDIGGNSLNLVEVLKQIKAKTGVAPSPRLFFDKTRSTVAALSAEIDTLREMSSAAAPVAG</sequence>
<evidence type="ECO:0000256" key="1">
    <source>
        <dbReference type="ARBA" id="ARBA00022450"/>
    </source>
</evidence>
<dbReference type="RefSeq" id="WP_004525106.1">
    <property type="nucleotide sequence ID" value="NZ_AP028072.1"/>
</dbReference>
<reference evidence="4 6" key="1">
    <citation type="submission" date="2014-08" db="EMBL/GenBank/DDBJ databases">
        <authorList>
            <person name="Bunnell A."/>
            <person name="Chain P.S."/>
            <person name="Chertkov O."/>
            <person name="Currie B.J."/>
            <person name="Daligault H.E."/>
            <person name="Davenport K.W."/>
            <person name="Davis C."/>
            <person name="Gleasner C.D."/>
            <person name="Johnson S.L."/>
            <person name="Kaestli M."/>
            <person name="Koren S."/>
            <person name="Kunde Y.A."/>
            <person name="Mayo M."/>
            <person name="McMurry K.K."/>
            <person name="Price E.P."/>
            <person name="Reitenga K.G."/>
            <person name="Robison R."/>
            <person name="Rosovitz M.J."/>
            <person name="Sarovich D.S."/>
            <person name="Teshima H."/>
        </authorList>
    </citation>
    <scope>NUCLEOTIDE SEQUENCE [LARGE SCALE GENOMIC DNA]</scope>
    <source>
        <strain evidence="4 6">MSHR44</strain>
    </source>
</reference>
<dbReference type="EMBL" id="JQIM01000008">
    <property type="protein sequence ID" value="KGX16403.1"/>
    <property type="molecule type" value="Genomic_DNA"/>
</dbReference>
<dbReference type="Pfam" id="PF00550">
    <property type="entry name" value="PP-binding"/>
    <property type="match status" value="1"/>
</dbReference>
<evidence type="ECO:0000256" key="2">
    <source>
        <dbReference type="ARBA" id="ARBA00022553"/>
    </source>
</evidence>
<dbReference type="InterPro" id="IPR009081">
    <property type="entry name" value="PP-bd_ACP"/>
</dbReference>
<organism evidence="4 6">
    <name type="scientific">Burkholderia pseudomallei</name>
    <name type="common">Pseudomonas pseudomallei</name>
    <dbReference type="NCBI Taxonomy" id="28450"/>
    <lineage>
        <taxon>Bacteria</taxon>
        <taxon>Pseudomonadati</taxon>
        <taxon>Pseudomonadota</taxon>
        <taxon>Betaproteobacteria</taxon>
        <taxon>Burkholderiales</taxon>
        <taxon>Burkholderiaceae</taxon>
        <taxon>Burkholderia</taxon>
        <taxon>pseudomallei group</taxon>
    </lineage>
</organism>
<evidence type="ECO:0000259" key="3">
    <source>
        <dbReference type="PROSITE" id="PS50075"/>
    </source>
</evidence>
<dbReference type="AlphaFoldDB" id="A0A069BEU8"/>
<dbReference type="Proteomes" id="UP000030475">
    <property type="component" value="Unassembled WGS sequence"/>
</dbReference>
<evidence type="ECO:0000313" key="5">
    <source>
        <dbReference type="EMBL" id="PJO67158.1"/>
    </source>
</evidence>
<reference evidence="5 7" key="2">
    <citation type="submission" date="2017-11" db="EMBL/GenBank/DDBJ databases">
        <title>Molecular characterization of Burkholderia pseudomallei and closely related isolates from Vietnam.</title>
        <authorList>
            <person name="Ustinov D.V."/>
            <person name="Antonov A.S."/>
            <person name="Avdusheva E.F."/>
            <person name="Shpak I.M."/>
            <person name="Zakharova I.B."/>
            <person name="Thi L.A."/>
            <person name="Teteryatnikova N."/>
            <person name="Lopasteyskaya Y.A."/>
            <person name="Kuzyutina J.A."/>
            <person name="Ngo T.N."/>
            <person name="Victorov D.V."/>
        </authorList>
    </citation>
    <scope>NUCLEOTIDE SEQUENCE [LARGE SCALE GENOMIC DNA]</scope>
    <source>
        <strain evidence="5 7">V1512</strain>
    </source>
</reference>
<evidence type="ECO:0000313" key="4">
    <source>
        <dbReference type="EMBL" id="KGX16403.1"/>
    </source>
</evidence>
<proteinExistence type="predicted"/>
<dbReference type="PROSITE" id="PS50075">
    <property type="entry name" value="CARRIER"/>
    <property type="match status" value="1"/>
</dbReference>
<dbReference type="eggNOG" id="ENOG5031GX9">
    <property type="taxonomic scope" value="Bacteria"/>
</dbReference>
<dbReference type="Gene3D" id="1.10.1200.10">
    <property type="entry name" value="ACP-like"/>
    <property type="match status" value="1"/>
</dbReference>
<gene>
    <name evidence="5" type="ORF">CWD88_06655</name>
    <name evidence="4" type="ORF">Y036_5731</name>
</gene>
<dbReference type="SUPFAM" id="SSF47336">
    <property type="entry name" value="ACP-like"/>
    <property type="match status" value="1"/>
</dbReference>
<keyword evidence="1" id="KW-0596">Phosphopantetheine</keyword>
<dbReference type="GeneID" id="93064025"/>
<dbReference type="InterPro" id="IPR036736">
    <property type="entry name" value="ACP-like_sf"/>
</dbReference>
<dbReference type="KEGG" id="but:X994_5285"/>
<dbReference type="InterPro" id="IPR006162">
    <property type="entry name" value="Ppantetheine_attach_site"/>
</dbReference>
<evidence type="ECO:0000313" key="7">
    <source>
        <dbReference type="Proteomes" id="UP000231878"/>
    </source>
</evidence>
<keyword evidence="2" id="KW-0597">Phosphoprotein</keyword>
<accession>A0A069BEU8</accession>
<dbReference type="PROSITE" id="PS00012">
    <property type="entry name" value="PHOSPHOPANTETHEINE"/>
    <property type="match status" value="1"/>
</dbReference>
<name>A0A069BEU8_BURPE</name>
<feature type="domain" description="Carrier" evidence="3">
    <location>
        <begin position="1"/>
        <end position="75"/>
    </location>
</feature>
<dbReference type="EMBL" id="PHRB01000004">
    <property type="protein sequence ID" value="PJO67158.1"/>
    <property type="molecule type" value="Genomic_DNA"/>
</dbReference>
<comment type="caution">
    <text evidence="4">The sequence shown here is derived from an EMBL/GenBank/DDBJ whole genome shotgun (WGS) entry which is preliminary data.</text>
</comment>
<dbReference type="OMA" id="TRFPDIG"/>
<evidence type="ECO:0000313" key="6">
    <source>
        <dbReference type="Proteomes" id="UP000030475"/>
    </source>
</evidence>
<dbReference type="OrthoDB" id="9021859at2"/>
<protein>
    <submittedName>
        <fullName evidence="5">Acyl carrier protein</fullName>
    </submittedName>
    <submittedName>
        <fullName evidence="4">Phosphopantetheine attachment site family protein</fullName>
    </submittedName>
</protein>
<dbReference type="Proteomes" id="UP000231878">
    <property type="component" value="Unassembled WGS sequence"/>
</dbReference>